<feature type="transmembrane region" description="Helical" evidence="1">
    <location>
        <begin position="6"/>
        <end position="25"/>
    </location>
</feature>
<protein>
    <recommendedName>
        <fullName evidence="6">Integral membrane protein</fullName>
    </recommendedName>
</protein>
<feature type="transmembrane region" description="Helical" evidence="1">
    <location>
        <begin position="68"/>
        <end position="86"/>
    </location>
</feature>
<feature type="transmembrane region" description="Helical" evidence="1">
    <location>
        <begin position="93"/>
        <end position="111"/>
    </location>
</feature>
<dbReference type="RefSeq" id="WP_123561924.1">
    <property type="nucleotide sequence ID" value="NZ_JBEYIY010000016.1"/>
</dbReference>
<dbReference type="OrthoDB" id="3730860at2"/>
<keyword evidence="1" id="KW-0472">Membrane</keyword>
<dbReference type="EMBL" id="RJVJ01000002">
    <property type="protein sequence ID" value="ROR37783.1"/>
    <property type="molecule type" value="Genomic_DNA"/>
</dbReference>
<reference evidence="4 5" key="1">
    <citation type="submission" date="2018-11" db="EMBL/GenBank/DDBJ databases">
        <title>Sequencing the genomes of 1000 actinobacteria strains.</title>
        <authorList>
            <person name="Klenk H.-P."/>
        </authorList>
    </citation>
    <scope>NUCLEOTIDE SEQUENCE [LARGE SCALE GENOMIC DNA]</scope>
    <source>
        <strain evidence="2 5">DSM 44780</strain>
        <strain evidence="3 4">DSM 44781</strain>
    </source>
</reference>
<organism evidence="3 4">
    <name type="scientific">Kitasatospora cineracea</name>
    <dbReference type="NCBI Taxonomy" id="88074"/>
    <lineage>
        <taxon>Bacteria</taxon>
        <taxon>Bacillati</taxon>
        <taxon>Actinomycetota</taxon>
        <taxon>Actinomycetes</taxon>
        <taxon>Kitasatosporales</taxon>
        <taxon>Streptomycetaceae</taxon>
        <taxon>Kitasatospora</taxon>
    </lineage>
</organism>
<proteinExistence type="predicted"/>
<keyword evidence="4" id="KW-1185">Reference proteome</keyword>
<keyword evidence="1" id="KW-1133">Transmembrane helix</keyword>
<evidence type="ECO:0000313" key="2">
    <source>
        <dbReference type="EMBL" id="ROR37783.1"/>
    </source>
</evidence>
<evidence type="ECO:0000313" key="5">
    <source>
        <dbReference type="Proteomes" id="UP000267408"/>
    </source>
</evidence>
<dbReference type="EMBL" id="RKQG01000002">
    <property type="protein sequence ID" value="RPE28797.1"/>
    <property type="molecule type" value="Genomic_DNA"/>
</dbReference>
<sequence>MEILRYVLLVFHLFGFAAILGGIFYQLRGKDPVVGGYVLTSAVVQLVTGAGLIAVRHALDLPVSDPKMAVKLALDVLIAAVAVAGVRNRRAWPFFTVASLTAAEVVVAVAWT</sequence>
<evidence type="ECO:0008006" key="6">
    <source>
        <dbReference type="Google" id="ProtNLM"/>
    </source>
</evidence>
<dbReference type="AlphaFoldDB" id="A0A3N4RK78"/>
<name>A0A3N4RK78_9ACTN</name>
<evidence type="ECO:0000313" key="3">
    <source>
        <dbReference type="EMBL" id="RPE28797.1"/>
    </source>
</evidence>
<evidence type="ECO:0000313" key="4">
    <source>
        <dbReference type="Proteomes" id="UP000266906"/>
    </source>
</evidence>
<evidence type="ECO:0000256" key="1">
    <source>
        <dbReference type="SAM" id="Phobius"/>
    </source>
</evidence>
<accession>A0A3N4RK78</accession>
<accession>A0A8G1UBM9</accession>
<gene>
    <name evidence="3" type="ORF">EDD38_5941</name>
    <name evidence="2" type="ORF">EDD39_5938</name>
</gene>
<dbReference type="Proteomes" id="UP000267408">
    <property type="component" value="Unassembled WGS sequence"/>
</dbReference>
<comment type="caution">
    <text evidence="3">The sequence shown here is derived from an EMBL/GenBank/DDBJ whole genome shotgun (WGS) entry which is preliminary data.</text>
</comment>
<keyword evidence="1" id="KW-0812">Transmembrane</keyword>
<feature type="transmembrane region" description="Helical" evidence="1">
    <location>
        <begin position="37"/>
        <end position="56"/>
    </location>
</feature>
<dbReference type="Proteomes" id="UP000266906">
    <property type="component" value="Unassembled WGS sequence"/>
</dbReference>